<dbReference type="Proteomes" id="UP000887565">
    <property type="component" value="Unplaced"/>
</dbReference>
<dbReference type="AlphaFoldDB" id="A0A915JVL7"/>
<protein>
    <submittedName>
        <fullName evidence="2">Uncharacterized protein</fullName>
    </submittedName>
</protein>
<name>A0A915JVL7_ROMCU</name>
<dbReference type="WBParaSite" id="nRc.2.0.1.t30123-RA">
    <property type="protein sequence ID" value="nRc.2.0.1.t30123-RA"/>
    <property type="gene ID" value="nRc.2.0.1.g30123"/>
</dbReference>
<proteinExistence type="predicted"/>
<organism evidence="1 2">
    <name type="scientific">Romanomermis culicivorax</name>
    <name type="common">Nematode worm</name>
    <dbReference type="NCBI Taxonomy" id="13658"/>
    <lineage>
        <taxon>Eukaryota</taxon>
        <taxon>Metazoa</taxon>
        <taxon>Ecdysozoa</taxon>
        <taxon>Nematoda</taxon>
        <taxon>Enoplea</taxon>
        <taxon>Dorylaimia</taxon>
        <taxon>Mermithida</taxon>
        <taxon>Mermithoidea</taxon>
        <taxon>Mermithidae</taxon>
        <taxon>Romanomermis</taxon>
    </lineage>
</organism>
<keyword evidence="1" id="KW-1185">Reference proteome</keyword>
<reference evidence="2" key="1">
    <citation type="submission" date="2022-11" db="UniProtKB">
        <authorList>
            <consortium name="WormBaseParasite"/>
        </authorList>
    </citation>
    <scope>IDENTIFICATION</scope>
</reference>
<evidence type="ECO:0000313" key="2">
    <source>
        <dbReference type="WBParaSite" id="nRc.2.0.1.t30123-RA"/>
    </source>
</evidence>
<evidence type="ECO:0000313" key="1">
    <source>
        <dbReference type="Proteomes" id="UP000887565"/>
    </source>
</evidence>
<accession>A0A915JVL7</accession>
<sequence length="95" mass="10403">MQTVQLNLKSTQFGAHSNVILLRAGGFSIKVEVKMGVTCQPLRRSPWYLLCPMTITGVHFDAQGMLGTLLLANCHGKSTCKSKNWMTSGADICME</sequence>